<evidence type="ECO:0000313" key="1">
    <source>
        <dbReference type="EMBL" id="OBV10095.1"/>
    </source>
</evidence>
<comment type="caution">
    <text evidence="1">The sequence shown here is derived from an EMBL/GenBank/DDBJ whole genome shotgun (WGS) entry which is preliminary data.</text>
</comment>
<keyword evidence="2" id="KW-1185">Reference proteome</keyword>
<sequence length="475" mass="54620">MFGKLIKRYRDRRFWARLDKLPRDEYLIALRHDRLEETKDSRDGLTFLELVEKQLKEGRVDLALRNISTQVKSCLELAVLYWAKGNRAQAEKYLRMTLERYQRMVTAAAEHDRRLDARSDIGEAYIKAAAILLGEPLDGPALTIASKPGYSPMFANTILDACIGTHDFDMGLWQSLEDEWLKNRFPKYMIEEKMVYVKALTGQYASDAEMLEAHRKMWAGKAKRNPDAGTLDGYDEFNAYVVDYTFACVLKRIGWEGTYRHSWPNSTPLGGEATTTRPADRHLGIIAAPPPAPDAETGIIIDAQEARRFIDEHVKDQRDKWENEFFDPARPAKDRSKVSGALKELGWNADKATLDLMRTYKMNEILNDSTHVFLADPLGDKWTGMKGWTELFVDEFGLHPDFIPVVESENKPDYRDPQDAWYVYWKKDKRVYSVQREDWGDPAAATAGARPGKEMWPSYVSFVAWWVAEHLAFEA</sequence>
<dbReference type="Proteomes" id="UP000092484">
    <property type="component" value="Unassembled WGS sequence"/>
</dbReference>
<organism evidence="1 2">
    <name type="scientific">Erythrobacter dokdonensis DSW-74</name>
    <dbReference type="NCBI Taxonomy" id="1300349"/>
    <lineage>
        <taxon>Bacteria</taxon>
        <taxon>Pseudomonadati</taxon>
        <taxon>Pseudomonadota</taxon>
        <taxon>Alphaproteobacteria</taxon>
        <taxon>Sphingomonadales</taxon>
        <taxon>Erythrobacteraceae</taxon>
        <taxon>Erythrobacter/Porphyrobacter group</taxon>
        <taxon>Erythrobacter</taxon>
    </lineage>
</organism>
<dbReference type="EMBL" id="LZYB01000008">
    <property type="protein sequence ID" value="OBV10095.1"/>
    <property type="molecule type" value="Genomic_DNA"/>
</dbReference>
<reference evidence="1 2" key="1">
    <citation type="submission" date="2016-06" db="EMBL/GenBank/DDBJ databases">
        <title>Genome sequence of Porphyrobacter dokdonensis DSW-74.</title>
        <authorList>
            <person name="Kim J.F."/>
            <person name="Song J.Y."/>
        </authorList>
    </citation>
    <scope>NUCLEOTIDE SEQUENCE [LARGE SCALE GENOMIC DNA]</scope>
    <source>
        <strain evidence="1 2">DSW-74</strain>
    </source>
</reference>
<name>A0A1A7BFU4_9SPHN</name>
<dbReference type="RefSeq" id="WP_068865667.1">
    <property type="nucleotide sequence ID" value="NZ_LZYB01000008.1"/>
</dbReference>
<dbReference type="STRING" id="1300349.I603_2656"/>
<proteinExistence type="predicted"/>
<evidence type="ECO:0000313" key="2">
    <source>
        <dbReference type="Proteomes" id="UP000092484"/>
    </source>
</evidence>
<gene>
    <name evidence="1" type="ORF">I603_2656</name>
</gene>
<dbReference type="PATRIC" id="fig|1300349.4.peg.2644"/>
<protein>
    <submittedName>
        <fullName evidence="1">Uncharacterized protein</fullName>
    </submittedName>
</protein>
<dbReference type="AlphaFoldDB" id="A0A1A7BFU4"/>
<accession>A0A1A7BFU4</accession>